<proteinExistence type="predicted"/>
<gene>
    <name evidence="2" type="ORF">C1H46_036071</name>
</gene>
<dbReference type="Gene3D" id="3.30.70.270">
    <property type="match status" value="1"/>
</dbReference>
<comment type="caution">
    <text evidence="2">The sequence shown here is derived from an EMBL/GenBank/DDBJ whole genome shotgun (WGS) entry which is preliminary data.</text>
</comment>
<feature type="signal peptide" evidence="1">
    <location>
        <begin position="1"/>
        <end position="18"/>
    </location>
</feature>
<name>A0A540KVX5_MALBA</name>
<dbReference type="InterPro" id="IPR043128">
    <property type="entry name" value="Rev_trsase/Diguanyl_cyclase"/>
</dbReference>
<sequence length="81" mass="9874">MVVKEFLVIALSLTRLLRKEVMYEWEGNCEQRIQQLKYFLTHARILVFPENSGNHKFLVMFLEWYWRHVDANVRVIAYVSR</sequence>
<evidence type="ECO:0000313" key="2">
    <source>
        <dbReference type="EMBL" id="TQD78378.1"/>
    </source>
</evidence>
<dbReference type="Proteomes" id="UP000315295">
    <property type="component" value="Unassembled WGS sequence"/>
</dbReference>
<dbReference type="SUPFAM" id="SSF56672">
    <property type="entry name" value="DNA/RNA polymerases"/>
    <property type="match status" value="1"/>
</dbReference>
<keyword evidence="3" id="KW-1185">Reference proteome</keyword>
<protein>
    <submittedName>
        <fullName evidence="2">Uncharacterized protein</fullName>
    </submittedName>
</protein>
<accession>A0A540KVX5</accession>
<dbReference type="InterPro" id="IPR043502">
    <property type="entry name" value="DNA/RNA_pol_sf"/>
</dbReference>
<dbReference type="EMBL" id="VIEB01000911">
    <property type="protein sequence ID" value="TQD78378.1"/>
    <property type="molecule type" value="Genomic_DNA"/>
</dbReference>
<keyword evidence="1" id="KW-0732">Signal</keyword>
<evidence type="ECO:0000313" key="3">
    <source>
        <dbReference type="Proteomes" id="UP000315295"/>
    </source>
</evidence>
<dbReference type="AlphaFoldDB" id="A0A540KVX5"/>
<evidence type="ECO:0000256" key="1">
    <source>
        <dbReference type="SAM" id="SignalP"/>
    </source>
</evidence>
<reference evidence="2 3" key="1">
    <citation type="journal article" date="2019" name="G3 (Bethesda)">
        <title>Sequencing of a Wild Apple (Malus baccata) Genome Unravels the Differences Between Cultivated and Wild Apple Species Regarding Disease Resistance and Cold Tolerance.</title>
        <authorList>
            <person name="Chen X."/>
        </authorList>
    </citation>
    <scope>NUCLEOTIDE SEQUENCE [LARGE SCALE GENOMIC DNA]</scope>
    <source>
        <strain evidence="3">cv. Shandingzi</strain>
        <tissue evidence="2">Leaves</tissue>
    </source>
</reference>
<feature type="chain" id="PRO_5022111315" evidence="1">
    <location>
        <begin position="19"/>
        <end position="81"/>
    </location>
</feature>
<organism evidence="2 3">
    <name type="scientific">Malus baccata</name>
    <name type="common">Siberian crab apple</name>
    <name type="synonym">Pyrus baccata</name>
    <dbReference type="NCBI Taxonomy" id="106549"/>
    <lineage>
        <taxon>Eukaryota</taxon>
        <taxon>Viridiplantae</taxon>
        <taxon>Streptophyta</taxon>
        <taxon>Embryophyta</taxon>
        <taxon>Tracheophyta</taxon>
        <taxon>Spermatophyta</taxon>
        <taxon>Magnoliopsida</taxon>
        <taxon>eudicotyledons</taxon>
        <taxon>Gunneridae</taxon>
        <taxon>Pentapetalae</taxon>
        <taxon>rosids</taxon>
        <taxon>fabids</taxon>
        <taxon>Rosales</taxon>
        <taxon>Rosaceae</taxon>
        <taxon>Amygdaloideae</taxon>
        <taxon>Maleae</taxon>
        <taxon>Malus</taxon>
    </lineage>
</organism>